<dbReference type="KEGG" id="sfk:KY5_6427"/>
<gene>
    <name evidence="3" type="ORF">KY5_6427</name>
</gene>
<dbReference type="EMBL" id="CP022685">
    <property type="protein sequence ID" value="ATL31445.1"/>
    <property type="molecule type" value="Genomic_DNA"/>
</dbReference>
<dbReference type="SUPFAM" id="SSF52091">
    <property type="entry name" value="SpoIIaa-like"/>
    <property type="match status" value="1"/>
</dbReference>
<dbReference type="Proteomes" id="UP000221011">
    <property type="component" value="Chromosome"/>
</dbReference>
<reference evidence="3 4" key="1">
    <citation type="submission" date="2017-08" db="EMBL/GenBank/DDBJ databases">
        <title>Complete Genome Sequence of Streptomyces formicae KY5, the formicamycin producer.</title>
        <authorList>
            <person name="Holmes N.A."/>
            <person name="Devine R."/>
            <person name="Qin Z."/>
            <person name="Seipke R.F."/>
            <person name="Wilkinson B."/>
            <person name="Hutchings M.I."/>
        </authorList>
    </citation>
    <scope>NUCLEOTIDE SEQUENCE [LARGE SCALE GENOMIC DNA]</scope>
    <source>
        <strain evidence="3 4">KY5</strain>
    </source>
</reference>
<evidence type="ECO:0000313" key="3">
    <source>
        <dbReference type="EMBL" id="ATL31445.1"/>
    </source>
</evidence>
<dbReference type="Gene3D" id="3.30.750.24">
    <property type="entry name" value="STAS domain"/>
    <property type="match status" value="1"/>
</dbReference>
<protein>
    <submittedName>
        <fullName evidence="3">Anti-anti-sigma factor, putative</fullName>
    </submittedName>
</protein>
<organism evidence="3 4">
    <name type="scientific">Streptomyces formicae</name>
    <dbReference type="NCBI Taxonomy" id="1616117"/>
    <lineage>
        <taxon>Bacteria</taxon>
        <taxon>Bacillati</taxon>
        <taxon>Actinomycetota</taxon>
        <taxon>Actinomycetes</taxon>
        <taxon>Kitasatosporales</taxon>
        <taxon>Streptomycetaceae</taxon>
        <taxon>Streptomyces</taxon>
    </lineage>
</organism>
<proteinExistence type="predicted"/>
<name>A0A291QJ21_9ACTN</name>
<evidence type="ECO:0000259" key="2">
    <source>
        <dbReference type="PROSITE" id="PS50801"/>
    </source>
</evidence>
<dbReference type="Pfam" id="PF01740">
    <property type="entry name" value="STAS"/>
    <property type="match status" value="1"/>
</dbReference>
<sequence>MTRPVSRLSLRIESQQGVLTVHVGGSLEYGVTESLVTAVREQLDAPREHGRIDRNPSPVRQLRLDLTELTFVDSMGLAALLMVRRVADAHGVALRLDNRPRCVDRLLQLTGTLDHLTAARAPGETGASDGRGRRISGTD</sequence>
<feature type="region of interest" description="Disordered" evidence="1">
    <location>
        <begin position="120"/>
        <end position="139"/>
    </location>
</feature>
<dbReference type="AlphaFoldDB" id="A0A291QJ21"/>
<dbReference type="InterPro" id="IPR036513">
    <property type="entry name" value="STAS_dom_sf"/>
</dbReference>
<dbReference type="InterPro" id="IPR002645">
    <property type="entry name" value="STAS_dom"/>
</dbReference>
<keyword evidence="4" id="KW-1185">Reference proteome</keyword>
<evidence type="ECO:0000256" key="1">
    <source>
        <dbReference type="SAM" id="MobiDB-lite"/>
    </source>
</evidence>
<evidence type="ECO:0000313" key="4">
    <source>
        <dbReference type="Proteomes" id="UP000221011"/>
    </source>
</evidence>
<feature type="domain" description="STAS" evidence="2">
    <location>
        <begin position="8"/>
        <end position="116"/>
    </location>
</feature>
<dbReference type="PROSITE" id="PS50801">
    <property type="entry name" value="STAS"/>
    <property type="match status" value="1"/>
</dbReference>
<dbReference type="RefSeq" id="WP_098245572.1">
    <property type="nucleotide sequence ID" value="NZ_CP022685.1"/>
</dbReference>
<accession>A0A291QJ21</accession>
<dbReference type="CDD" id="cd07043">
    <property type="entry name" value="STAS_anti-anti-sigma_factors"/>
    <property type="match status" value="1"/>
</dbReference>